<evidence type="ECO:0000256" key="7">
    <source>
        <dbReference type="PIRSR" id="PIRSR602401-1"/>
    </source>
</evidence>
<dbReference type="PRINTS" id="PR00463">
    <property type="entry name" value="EP450I"/>
</dbReference>
<keyword evidence="3 7" id="KW-0479">Metal-binding</keyword>
<dbReference type="GO" id="GO:0016705">
    <property type="term" value="F:oxidoreductase activity, acting on paired donors, with incorporation or reduction of molecular oxygen"/>
    <property type="evidence" value="ECO:0007669"/>
    <property type="project" value="InterPro"/>
</dbReference>
<dbReference type="GO" id="GO:0020037">
    <property type="term" value="F:heme binding"/>
    <property type="evidence" value="ECO:0007669"/>
    <property type="project" value="InterPro"/>
</dbReference>
<feature type="transmembrane region" description="Helical" evidence="9">
    <location>
        <begin position="15"/>
        <end position="38"/>
    </location>
</feature>
<dbReference type="PANTHER" id="PTHR24305:SF157">
    <property type="entry name" value="N-ACETYLTRYPTOPHAN 6-HYDROXYLASE IVOC-RELATED"/>
    <property type="match status" value="1"/>
</dbReference>
<dbReference type="PRINTS" id="PR00385">
    <property type="entry name" value="P450"/>
</dbReference>
<dbReference type="GO" id="GO:0005506">
    <property type="term" value="F:iron ion binding"/>
    <property type="evidence" value="ECO:0007669"/>
    <property type="project" value="InterPro"/>
</dbReference>
<evidence type="ECO:0000313" key="10">
    <source>
        <dbReference type="EMBL" id="KAF1993042.1"/>
    </source>
</evidence>
<dbReference type="InterPro" id="IPR001128">
    <property type="entry name" value="Cyt_P450"/>
</dbReference>
<dbReference type="OrthoDB" id="3945418at2759"/>
<keyword evidence="4 8" id="KW-0560">Oxidoreductase</keyword>
<dbReference type="GO" id="GO:0004497">
    <property type="term" value="F:monooxygenase activity"/>
    <property type="evidence" value="ECO:0007669"/>
    <property type="project" value="UniProtKB-KW"/>
</dbReference>
<dbReference type="EMBL" id="ML977738">
    <property type="protein sequence ID" value="KAF1993042.1"/>
    <property type="molecule type" value="Genomic_DNA"/>
</dbReference>
<feature type="binding site" description="axial binding residue" evidence="7">
    <location>
        <position position="462"/>
    </location>
    <ligand>
        <name>heme</name>
        <dbReference type="ChEBI" id="CHEBI:30413"/>
    </ligand>
    <ligandPart>
        <name>Fe</name>
        <dbReference type="ChEBI" id="CHEBI:18248"/>
    </ligandPart>
</feature>
<comment type="similarity">
    <text evidence="2 8">Belongs to the cytochrome P450 family.</text>
</comment>
<keyword evidence="9" id="KW-0472">Membrane</keyword>
<reference evidence="10" key="1">
    <citation type="journal article" date="2020" name="Stud. Mycol.">
        <title>101 Dothideomycetes genomes: a test case for predicting lifestyles and emergence of pathogens.</title>
        <authorList>
            <person name="Haridas S."/>
            <person name="Albert R."/>
            <person name="Binder M."/>
            <person name="Bloem J."/>
            <person name="Labutti K."/>
            <person name="Salamov A."/>
            <person name="Andreopoulos B."/>
            <person name="Baker S."/>
            <person name="Barry K."/>
            <person name="Bills G."/>
            <person name="Bluhm B."/>
            <person name="Cannon C."/>
            <person name="Castanera R."/>
            <person name="Culley D."/>
            <person name="Daum C."/>
            <person name="Ezra D."/>
            <person name="Gonzalez J."/>
            <person name="Henrissat B."/>
            <person name="Kuo A."/>
            <person name="Liang C."/>
            <person name="Lipzen A."/>
            <person name="Lutzoni F."/>
            <person name="Magnuson J."/>
            <person name="Mondo S."/>
            <person name="Nolan M."/>
            <person name="Ohm R."/>
            <person name="Pangilinan J."/>
            <person name="Park H.-J."/>
            <person name="Ramirez L."/>
            <person name="Alfaro M."/>
            <person name="Sun H."/>
            <person name="Tritt A."/>
            <person name="Yoshinaga Y."/>
            <person name="Zwiers L.-H."/>
            <person name="Turgeon B."/>
            <person name="Goodwin S."/>
            <person name="Spatafora J."/>
            <person name="Crous P."/>
            <person name="Grigoriev I."/>
        </authorList>
    </citation>
    <scope>NUCLEOTIDE SEQUENCE</scope>
    <source>
        <strain evidence="10">CBS 123094</strain>
    </source>
</reference>
<dbReference type="AlphaFoldDB" id="A0A6A5VTA6"/>
<evidence type="ECO:0000256" key="3">
    <source>
        <dbReference type="ARBA" id="ARBA00022723"/>
    </source>
</evidence>
<evidence type="ECO:0000256" key="9">
    <source>
        <dbReference type="SAM" id="Phobius"/>
    </source>
</evidence>
<keyword evidence="11" id="KW-1185">Reference proteome</keyword>
<gene>
    <name evidence="10" type="ORF">P154DRAFT_557923</name>
</gene>
<keyword evidence="9" id="KW-1133">Transmembrane helix</keyword>
<dbReference type="Proteomes" id="UP000799779">
    <property type="component" value="Unassembled WGS sequence"/>
</dbReference>
<evidence type="ECO:0000256" key="1">
    <source>
        <dbReference type="ARBA" id="ARBA00001971"/>
    </source>
</evidence>
<dbReference type="PANTHER" id="PTHR24305">
    <property type="entry name" value="CYTOCHROME P450"/>
    <property type="match status" value="1"/>
</dbReference>
<dbReference type="CDD" id="cd11062">
    <property type="entry name" value="CYP58-like"/>
    <property type="match status" value="1"/>
</dbReference>
<comment type="cofactor">
    <cofactor evidence="1 7">
        <name>heme</name>
        <dbReference type="ChEBI" id="CHEBI:30413"/>
    </cofactor>
</comment>
<dbReference type="Pfam" id="PF00067">
    <property type="entry name" value="p450"/>
    <property type="match status" value="1"/>
</dbReference>
<keyword evidence="9" id="KW-0812">Transmembrane</keyword>
<evidence type="ECO:0000256" key="4">
    <source>
        <dbReference type="ARBA" id="ARBA00023002"/>
    </source>
</evidence>
<protein>
    <submittedName>
        <fullName evidence="10">Cytochrome protein</fullName>
    </submittedName>
</protein>
<sequence>MLPLTSIQSATYKHFGLISGLVFLTLYVLYVSVYRLYFHPLRSIPGPRLAALTQWVETYHECFKAPGGQFMWEYQKWHEKYGPIVRVSPNEVHIQDPTFYDTLYAQSRHSDKLKHLEHRFNNETSSFATAEHSLHRLRRGALNPFFSKRKITQYSPHVQSHMDRLCNRINSDFVANGTTLNLNNMWGAFTSDIVVGYCLEKPYDFILNPNFRAQFSDAMVDLLDPVHFITQFPWMIKSLKLLPDWLVVLLSPPMRSVMTFNKEMETQIKHAKALHASGEKTMAIPSLFTALLESDLPPSELSTKRLQHEAISVIGAGIETTMYTLSTCSYHLLANPLTLAKLCTELDGAIPDPNHIPHLDALMQLPYLTNVVNEALRFGYGTPQRIPRLSPTPIVYHTPEVDYQLPVGTIVSMDHYTASHDPRIFPDPFAFVPERWAHDAKAPDGKPLTKYLVAFGRGTRSCVGMQLAYADLYIGIASFFRRFECALFETERDAVDLYLDSFVPRAKPGTQGVRVIVQRKR</sequence>
<keyword evidence="5 7" id="KW-0408">Iron</keyword>
<dbReference type="Gene3D" id="1.10.630.10">
    <property type="entry name" value="Cytochrome P450"/>
    <property type="match status" value="1"/>
</dbReference>
<evidence type="ECO:0000313" key="11">
    <source>
        <dbReference type="Proteomes" id="UP000799779"/>
    </source>
</evidence>
<proteinExistence type="inferred from homology"/>
<dbReference type="InterPro" id="IPR036396">
    <property type="entry name" value="Cyt_P450_sf"/>
</dbReference>
<evidence type="ECO:0000256" key="5">
    <source>
        <dbReference type="ARBA" id="ARBA00023004"/>
    </source>
</evidence>
<dbReference type="PROSITE" id="PS00086">
    <property type="entry name" value="CYTOCHROME_P450"/>
    <property type="match status" value="1"/>
</dbReference>
<accession>A0A6A5VTA6</accession>
<dbReference type="InterPro" id="IPR050121">
    <property type="entry name" value="Cytochrome_P450_monoxygenase"/>
</dbReference>
<keyword evidence="7 8" id="KW-0349">Heme</keyword>
<evidence type="ECO:0000256" key="2">
    <source>
        <dbReference type="ARBA" id="ARBA00010617"/>
    </source>
</evidence>
<evidence type="ECO:0000256" key="8">
    <source>
        <dbReference type="RuleBase" id="RU000461"/>
    </source>
</evidence>
<organism evidence="10 11">
    <name type="scientific">Amniculicola lignicola CBS 123094</name>
    <dbReference type="NCBI Taxonomy" id="1392246"/>
    <lineage>
        <taxon>Eukaryota</taxon>
        <taxon>Fungi</taxon>
        <taxon>Dikarya</taxon>
        <taxon>Ascomycota</taxon>
        <taxon>Pezizomycotina</taxon>
        <taxon>Dothideomycetes</taxon>
        <taxon>Pleosporomycetidae</taxon>
        <taxon>Pleosporales</taxon>
        <taxon>Amniculicolaceae</taxon>
        <taxon>Amniculicola</taxon>
    </lineage>
</organism>
<evidence type="ECO:0000256" key="6">
    <source>
        <dbReference type="ARBA" id="ARBA00023033"/>
    </source>
</evidence>
<keyword evidence="6 8" id="KW-0503">Monooxygenase</keyword>
<name>A0A6A5VTA6_9PLEO</name>
<dbReference type="InterPro" id="IPR002401">
    <property type="entry name" value="Cyt_P450_E_grp-I"/>
</dbReference>
<dbReference type="InterPro" id="IPR017972">
    <property type="entry name" value="Cyt_P450_CS"/>
</dbReference>
<dbReference type="SUPFAM" id="SSF48264">
    <property type="entry name" value="Cytochrome P450"/>
    <property type="match status" value="1"/>
</dbReference>